<dbReference type="EMBL" id="GDJX01021345">
    <property type="protein sequence ID" value="JAT46591.1"/>
    <property type="molecule type" value="Transcribed_RNA"/>
</dbReference>
<reference evidence="3" key="1">
    <citation type="submission" date="2015-07" db="EMBL/GenBank/DDBJ databases">
        <title>Transcriptome Assembly of Anthurium amnicola.</title>
        <authorList>
            <person name="Suzuki J."/>
        </authorList>
    </citation>
    <scope>NUCLEOTIDE SEQUENCE</scope>
</reference>
<dbReference type="Gene3D" id="2.80.10.50">
    <property type="match status" value="1"/>
</dbReference>
<keyword evidence="1" id="KW-1133">Transmembrane helix</keyword>
<dbReference type="Gene3D" id="2.170.15.10">
    <property type="entry name" value="Proaerolysin, chain A, domain 3"/>
    <property type="match status" value="1"/>
</dbReference>
<keyword evidence="1" id="KW-0812">Transmembrane</keyword>
<keyword evidence="2" id="KW-0732">Signal</keyword>
<feature type="non-terminal residue" evidence="3">
    <location>
        <position position="1"/>
    </location>
</feature>
<dbReference type="AlphaFoldDB" id="A0A1D1XW41"/>
<proteinExistence type="predicted"/>
<dbReference type="PROSITE" id="PS50231">
    <property type="entry name" value="RICIN_B_LECTIN"/>
    <property type="match status" value="1"/>
</dbReference>
<gene>
    <name evidence="3" type="primary">CG9393_0</name>
    <name evidence="3" type="ORF">g.92471</name>
</gene>
<dbReference type="SUPFAM" id="SSF56973">
    <property type="entry name" value="Aerolisin/ETX pore-forming domain"/>
    <property type="match status" value="1"/>
</dbReference>
<feature type="chain" id="PRO_5008899762" evidence="2">
    <location>
        <begin position="21"/>
        <end position="445"/>
    </location>
</feature>
<protein>
    <submittedName>
        <fullName evidence="3">Metaxin-1</fullName>
    </submittedName>
</protein>
<sequence>SVIMKIRYSIFLFFIISTHSNLIPNNRVNTDSDSAEDFNLIEGITYKIVHSISGSNLDSNGDVVYASSASSPYQYWSFRKADDNQYNIISLEPGMNLDSNGRTSYISIPKHNSMSNPYQHWTFTRINNDLYNIIHSESRNLDSNGREVYISSLENNSKVNPYQYWLFEPSNFNLTAEVIDFSYPPDIKDKLDQYKARVNLLSGNYVFENYANATIEQTIDRIETKSNSYTLEIKKSDSFEVTKNLGMSFHIGIPILEILGINTGFIGGIRNVFRSSYEKIYRETVSETVSYHVIQKIIVPPLNSVKVNSTVDKVSVHVPFKAKIKVTGKADRLDENGRIVSMTDVEINALRCYLQKENYESEDITIEGNSLIITTSGTLEVEGYGLDTRIETFPIPQLPISEPSNSSFYIVILYIAFIISVPFIAYLMKKYSYKFSDLDGYIRIP</sequence>
<feature type="signal peptide" evidence="2">
    <location>
        <begin position="1"/>
        <end position="20"/>
    </location>
</feature>
<name>A0A1D1XW41_9ARAE</name>
<organism evidence="3">
    <name type="scientific">Anthurium amnicola</name>
    <dbReference type="NCBI Taxonomy" id="1678845"/>
    <lineage>
        <taxon>Eukaryota</taxon>
        <taxon>Viridiplantae</taxon>
        <taxon>Streptophyta</taxon>
        <taxon>Embryophyta</taxon>
        <taxon>Tracheophyta</taxon>
        <taxon>Spermatophyta</taxon>
        <taxon>Magnoliopsida</taxon>
        <taxon>Liliopsida</taxon>
        <taxon>Araceae</taxon>
        <taxon>Pothoideae</taxon>
        <taxon>Potheae</taxon>
        <taxon>Anthurium</taxon>
    </lineage>
</organism>
<evidence type="ECO:0000256" key="1">
    <source>
        <dbReference type="SAM" id="Phobius"/>
    </source>
</evidence>
<keyword evidence="1" id="KW-0472">Membrane</keyword>
<feature type="transmembrane region" description="Helical" evidence="1">
    <location>
        <begin position="408"/>
        <end position="428"/>
    </location>
</feature>
<dbReference type="InterPro" id="IPR035992">
    <property type="entry name" value="Ricin_B-like_lectins"/>
</dbReference>
<accession>A0A1D1XW41</accession>
<dbReference type="SUPFAM" id="SSF50370">
    <property type="entry name" value="Ricin B-like lectins"/>
    <property type="match status" value="1"/>
</dbReference>
<evidence type="ECO:0000256" key="2">
    <source>
        <dbReference type="SAM" id="SignalP"/>
    </source>
</evidence>
<evidence type="ECO:0000313" key="3">
    <source>
        <dbReference type="EMBL" id="JAT46591.1"/>
    </source>
</evidence>
<dbReference type="CDD" id="cd00161">
    <property type="entry name" value="beta-trefoil_Ricin-like"/>
    <property type="match status" value="1"/>
</dbReference>